<dbReference type="AlphaFoldDB" id="A0A936Z1X2"/>
<evidence type="ECO:0000256" key="2">
    <source>
        <dbReference type="ARBA" id="ARBA00023067"/>
    </source>
</evidence>
<dbReference type="InterPro" id="IPR000119">
    <property type="entry name" value="Hist_DNA-bd"/>
</dbReference>
<dbReference type="GO" id="GO:0005829">
    <property type="term" value="C:cytosol"/>
    <property type="evidence" value="ECO:0007669"/>
    <property type="project" value="TreeGrafter"/>
</dbReference>
<dbReference type="CDD" id="cd13831">
    <property type="entry name" value="HU"/>
    <property type="match status" value="1"/>
</dbReference>
<keyword evidence="2" id="KW-0226">DNA condensation</keyword>
<dbReference type="PRINTS" id="PR01727">
    <property type="entry name" value="DNABINDINGHU"/>
</dbReference>
<dbReference type="Gene3D" id="4.10.520.10">
    <property type="entry name" value="IHF-like DNA-binding proteins"/>
    <property type="match status" value="1"/>
</dbReference>
<protein>
    <submittedName>
        <fullName evidence="5">HU family DNA-binding protein</fullName>
    </submittedName>
</protein>
<keyword evidence="6" id="KW-1185">Reference proteome</keyword>
<dbReference type="PROSITE" id="PS00045">
    <property type="entry name" value="HISTONE_LIKE"/>
    <property type="match status" value="1"/>
</dbReference>
<comment type="similarity">
    <text evidence="1 4">Belongs to the bacterial histone-like protein family.</text>
</comment>
<evidence type="ECO:0000256" key="4">
    <source>
        <dbReference type="RuleBase" id="RU003939"/>
    </source>
</evidence>
<dbReference type="InterPro" id="IPR010992">
    <property type="entry name" value="IHF-like_DNA-bd_dom_sf"/>
</dbReference>
<reference evidence="5 6" key="1">
    <citation type="journal article" date="2017" name="Int. J. Syst. Evol. Microbiol.">
        <title>Ramlibacter monticola sp. nov., isolated from forest soil.</title>
        <authorList>
            <person name="Chaudhary D.K."/>
            <person name="Kim J."/>
        </authorList>
    </citation>
    <scope>NUCLEOTIDE SEQUENCE [LARGE SCALE GENOMIC DNA]</scope>
    <source>
        <strain evidence="5 6">KACC 19175</strain>
    </source>
</reference>
<dbReference type="GO" id="GO:0003677">
    <property type="term" value="F:DNA binding"/>
    <property type="evidence" value="ECO:0007669"/>
    <property type="project" value="UniProtKB-KW"/>
</dbReference>
<dbReference type="SUPFAM" id="SSF47729">
    <property type="entry name" value="IHF-like DNA-binding proteins"/>
    <property type="match status" value="1"/>
</dbReference>
<dbReference type="EMBL" id="JAEQNE010000004">
    <property type="protein sequence ID" value="MBL0392796.1"/>
    <property type="molecule type" value="Genomic_DNA"/>
</dbReference>
<dbReference type="SMART" id="SM00411">
    <property type="entry name" value="BHL"/>
    <property type="match status" value="1"/>
</dbReference>
<accession>A0A936Z1X2</accession>
<evidence type="ECO:0000313" key="5">
    <source>
        <dbReference type="EMBL" id="MBL0392796.1"/>
    </source>
</evidence>
<comment type="caution">
    <text evidence="5">The sequence shown here is derived from an EMBL/GenBank/DDBJ whole genome shotgun (WGS) entry which is preliminary data.</text>
</comment>
<dbReference type="Pfam" id="PF00216">
    <property type="entry name" value="Bac_DNA_binding"/>
    <property type="match status" value="1"/>
</dbReference>
<dbReference type="InterPro" id="IPR020816">
    <property type="entry name" value="Histone-like_DNA-bd_CS"/>
</dbReference>
<dbReference type="GO" id="GO:0030527">
    <property type="term" value="F:structural constituent of chromatin"/>
    <property type="evidence" value="ECO:0007669"/>
    <property type="project" value="InterPro"/>
</dbReference>
<dbReference type="Proteomes" id="UP000599109">
    <property type="component" value="Unassembled WGS sequence"/>
</dbReference>
<evidence type="ECO:0000313" key="6">
    <source>
        <dbReference type="Proteomes" id="UP000599109"/>
    </source>
</evidence>
<dbReference type="RefSeq" id="WP_201675474.1">
    <property type="nucleotide sequence ID" value="NZ_JAEQNE010000004.1"/>
</dbReference>
<gene>
    <name evidence="5" type="ORF">JJ685_16790</name>
</gene>
<keyword evidence="3 5" id="KW-0238">DNA-binding</keyword>
<organism evidence="5 6">
    <name type="scientific">Ramlibacter monticola</name>
    <dbReference type="NCBI Taxonomy" id="1926872"/>
    <lineage>
        <taxon>Bacteria</taxon>
        <taxon>Pseudomonadati</taxon>
        <taxon>Pseudomonadota</taxon>
        <taxon>Betaproteobacteria</taxon>
        <taxon>Burkholderiales</taxon>
        <taxon>Comamonadaceae</taxon>
        <taxon>Ramlibacter</taxon>
    </lineage>
</organism>
<dbReference type="GO" id="GO:0030261">
    <property type="term" value="P:chromosome condensation"/>
    <property type="evidence" value="ECO:0007669"/>
    <property type="project" value="UniProtKB-KW"/>
</dbReference>
<dbReference type="PANTHER" id="PTHR33175:SF3">
    <property type="entry name" value="DNA-BINDING PROTEIN HU-BETA"/>
    <property type="match status" value="1"/>
</dbReference>
<evidence type="ECO:0000256" key="1">
    <source>
        <dbReference type="ARBA" id="ARBA00010529"/>
    </source>
</evidence>
<dbReference type="PANTHER" id="PTHR33175">
    <property type="entry name" value="DNA-BINDING PROTEIN HU"/>
    <property type="match status" value="1"/>
</dbReference>
<sequence>MNKTELVQALAAATETSQAAASRALDALVRITSEELSKGGEVAIPGFGTFKQAERAERAGRNPQTGEAITIAASKSVKFSPAAALKAMVNTSKA</sequence>
<proteinExistence type="inferred from homology"/>
<name>A0A936Z1X2_9BURK</name>
<evidence type="ECO:0000256" key="3">
    <source>
        <dbReference type="ARBA" id="ARBA00023125"/>
    </source>
</evidence>